<dbReference type="InterPro" id="IPR013320">
    <property type="entry name" value="ConA-like_dom_sf"/>
</dbReference>
<sequence length="924" mass="103855">MILKLLILTSLLWGAGPIKDKRVEVEKRSYWGRTLTEEPPSHSFATPYFWNFETDSAFIRIPYYSITWQWGQPTSGPGSAYSGVNCWATNLAGNYENNCDYKLTMPTQNLSGATNPQLEFYHWYSTETSYDSGWVEVSTDNGNTWTKISQSYRGSSGGWIKANVSLFSFAGMNNLLIRFRFMSDGSVTYPGWYIDDVRIVNVSITSNVYASNFEGNNGDLTEVVINPGQSAPWQWGQPTSGPGSAYEGTRCWATNLSGSYNNNADAAIRNGTNLNLQNASYGEINFYQWYETEAGYDSGWVEVSTSGQNGPWTKVSQSFRGTSGNWLRTTVDISSYTNTNQFRFRFRFKSDGTVTYSGWYIDSVRVSIGSKTTLNFYDFEANNGGFTPDPPYSDISEWHCGTPTSGPNGAYSGTKCWATDLFGDYENNANWELLTPVCDLTGFNTASLQLAHWFSTESGYDFCIIEISSDGGSNWDTLRTFSGSSNGWRVDSMDITPYISTNFRAKFRFVSNSSVVNPGWYFDDVRIDTVGGYIGQDPIKLGTNTIAWYISNDATSDAGTYTAATEPEHPYGADITLLFGGGAHSPWSSYTTVRSYRTNTDYVTRSSGASTPSPFDTVSLVRFYTGAKFTDSRTLLQVWRVNNGQDNFEFKQKFTTQKWGDSSGLGISIILKNLANQSRQFSFRFEWDTHVGNYDSPYFRRYYSLTPNPWEPREIQWSGLGSLWYGEESEDSISTRRHFLSVTVPTFYNPPPTCPDSLFYVRWAGNYGGYSNAFEVPYMGDGIADSLPGYLDDCVCYMWVNRTIASNDSIVITQYLFSSSTLIDVEEQSSGFTRGGIALTFSNPIKNGTHLNFCSPKPDNISIMLYSIDGRRVAKIYEGRVQTGRTNFYFPDFDENGRSIPSGIYFLVLETKESRIIRKAVYLR</sequence>
<name>A0A7C4THG1_UNCW3</name>
<evidence type="ECO:0000313" key="1">
    <source>
        <dbReference type="EMBL" id="HGV97069.1"/>
    </source>
</evidence>
<protein>
    <submittedName>
        <fullName evidence="1">Uncharacterized protein</fullName>
    </submittedName>
</protein>
<reference evidence="1" key="1">
    <citation type="journal article" date="2020" name="mSystems">
        <title>Genome- and Community-Level Interaction Insights into Carbon Utilization and Element Cycling Functions of Hydrothermarchaeota in Hydrothermal Sediment.</title>
        <authorList>
            <person name="Zhou Z."/>
            <person name="Liu Y."/>
            <person name="Xu W."/>
            <person name="Pan J."/>
            <person name="Luo Z.H."/>
            <person name="Li M."/>
        </authorList>
    </citation>
    <scope>NUCLEOTIDE SEQUENCE [LARGE SCALE GENOMIC DNA]</scope>
    <source>
        <strain evidence="1">SpSt-774</strain>
    </source>
</reference>
<comment type="caution">
    <text evidence="1">The sequence shown here is derived from an EMBL/GenBank/DDBJ whole genome shotgun (WGS) entry which is preliminary data.</text>
</comment>
<accession>A0A7C4THG1</accession>
<proteinExistence type="predicted"/>
<dbReference type="Gene3D" id="2.60.120.260">
    <property type="entry name" value="Galactose-binding domain-like"/>
    <property type="match status" value="3"/>
</dbReference>
<dbReference type="EMBL" id="DTGZ01000040">
    <property type="protein sequence ID" value="HGV97069.1"/>
    <property type="molecule type" value="Genomic_DNA"/>
</dbReference>
<dbReference type="AlphaFoldDB" id="A0A7C4THG1"/>
<organism evidence="1">
    <name type="scientific">candidate division WOR-3 bacterium</name>
    <dbReference type="NCBI Taxonomy" id="2052148"/>
    <lineage>
        <taxon>Bacteria</taxon>
        <taxon>Bacteria division WOR-3</taxon>
    </lineage>
</organism>
<dbReference type="SUPFAM" id="SSF49899">
    <property type="entry name" value="Concanavalin A-like lectins/glucanases"/>
    <property type="match status" value="1"/>
</dbReference>
<dbReference type="Pfam" id="PF20773">
    <property type="entry name" value="InhA-like_MAM"/>
    <property type="match status" value="2"/>
</dbReference>
<dbReference type="Gene3D" id="2.60.40.4070">
    <property type="match status" value="1"/>
</dbReference>
<gene>
    <name evidence="1" type="ORF">ENV60_02090</name>
</gene>